<organism evidence="1 2">
    <name type="scientific">Leptotrichia hofstadii F0254</name>
    <dbReference type="NCBI Taxonomy" id="634994"/>
    <lineage>
        <taxon>Bacteria</taxon>
        <taxon>Fusobacteriati</taxon>
        <taxon>Fusobacteriota</taxon>
        <taxon>Fusobacteriia</taxon>
        <taxon>Fusobacteriales</taxon>
        <taxon>Leptotrichiaceae</taxon>
        <taxon>Leptotrichia</taxon>
    </lineage>
</organism>
<dbReference type="HOGENOM" id="CLU_2917008_0_0_0"/>
<dbReference type="AlphaFoldDB" id="C9MTY6"/>
<evidence type="ECO:0000313" key="1">
    <source>
        <dbReference type="EMBL" id="EEX75920.1"/>
    </source>
</evidence>
<dbReference type="EMBL" id="ACVB02000003">
    <property type="protein sequence ID" value="EEX75920.1"/>
    <property type="molecule type" value="Genomic_DNA"/>
</dbReference>
<gene>
    <name evidence="1" type="ORF">GCWU000323_00004</name>
</gene>
<reference evidence="1 2" key="1">
    <citation type="submission" date="2009-09" db="EMBL/GenBank/DDBJ databases">
        <authorList>
            <person name="Weinstock G."/>
            <person name="Sodergren E."/>
            <person name="Clifton S."/>
            <person name="Fulton L."/>
            <person name="Fulton B."/>
            <person name="Courtney L."/>
            <person name="Fronick C."/>
            <person name="Harrison M."/>
            <person name="Strong C."/>
            <person name="Farmer C."/>
            <person name="Delahaunty K."/>
            <person name="Markovic C."/>
            <person name="Hall O."/>
            <person name="Minx P."/>
            <person name="Tomlinson C."/>
            <person name="Mitreva M."/>
            <person name="Nelson J."/>
            <person name="Hou S."/>
            <person name="Wollam A."/>
            <person name="Pepin K.H."/>
            <person name="Johnson M."/>
            <person name="Bhonagiri V."/>
            <person name="Nash W.E."/>
            <person name="Warren W."/>
            <person name="Chinwalla A."/>
            <person name="Mardis E.R."/>
            <person name="Wilson R.K."/>
        </authorList>
    </citation>
    <scope>NUCLEOTIDE SEQUENCE [LARGE SCALE GENOMIC DNA]</scope>
    <source>
        <strain evidence="1 2">F0254</strain>
    </source>
</reference>
<accession>C9MTY6</accession>
<dbReference type="Proteomes" id="UP000006233">
    <property type="component" value="Unassembled WGS sequence"/>
</dbReference>
<proteinExistence type="predicted"/>
<protein>
    <submittedName>
        <fullName evidence="1">Uncharacterized protein</fullName>
    </submittedName>
</protein>
<sequence length="61" mass="7321">MRNIKPLAMRARKRKFATKYTFRYNRVVQGAINERKVFIWLIKLIGYLIPNGCAVFTPKYR</sequence>
<evidence type="ECO:0000313" key="2">
    <source>
        <dbReference type="Proteomes" id="UP000006233"/>
    </source>
</evidence>
<name>C9MTY6_9FUSO</name>
<comment type="caution">
    <text evidence="1">The sequence shown here is derived from an EMBL/GenBank/DDBJ whole genome shotgun (WGS) entry which is preliminary data.</text>
</comment>